<evidence type="ECO:0000313" key="2">
    <source>
        <dbReference type="EMBL" id="OXU28758.1"/>
    </source>
</evidence>
<comment type="caution">
    <text evidence="2">The sequence shown here is derived from an EMBL/GenBank/DDBJ whole genome shotgun (WGS) entry which is preliminary data.</text>
</comment>
<sequence>MASALTDRGSSPVARLEYSRDAPSSRPLLLSLVPRCGVCMLRTSDRNHQTPLLQPCPLFFRVLLDAFASSFARQGFEGFCTTTTFWLHSANVIAASLFLPK</sequence>
<name>A0A232FE53_9HYME</name>
<dbReference type="AlphaFoldDB" id="A0A232FE53"/>
<accession>A0A232FE53</accession>
<keyword evidence="3" id="KW-1185">Reference proteome</keyword>
<dbReference type="Proteomes" id="UP000215335">
    <property type="component" value="Unassembled WGS sequence"/>
</dbReference>
<gene>
    <name evidence="2" type="ORF">TSAR_003277</name>
</gene>
<proteinExistence type="predicted"/>
<feature type="region of interest" description="Disordered" evidence="1">
    <location>
        <begin position="1"/>
        <end position="24"/>
    </location>
</feature>
<protein>
    <submittedName>
        <fullName evidence="2">Uncharacterized protein</fullName>
    </submittedName>
</protein>
<evidence type="ECO:0000313" key="3">
    <source>
        <dbReference type="Proteomes" id="UP000215335"/>
    </source>
</evidence>
<reference evidence="2 3" key="1">
    <citation type="journal article" date="2017" name="Curr. Biol.">
        <title>The Evolution of Venom by Co-option of Single-Copy Genes.</title>
        <authorList>
            <person name="Martinson E.O."/>
            <person name="Mrinalini"/>
            <person name="Kelkar Y.D."/>
            <person name="Chang C.H."/>
            <person name="Werren J.H."/>
        </authorList>
    </citation>
    <scope>NUCLEOTIDE SEQUENCE [LARGE SCALE GENOMIC DNA]</scope>
    <source>
        <strain evidence="2 3">Alberta</strain>
        <tissue evidence="2">Whole body</tissue>
    </source>
</reference>
<evidence type="ECO:0000256" key="1">
    <source>
        <dbReference type="SAM" id="MobiDB-lite"/>
    </source>
</evidence>
<dbReference type="EMBL" id="NNAY01000384">
    <property type="protein sequence ID" value="OXU28758.1"/>
    <property type="molecule type" value="Genomic_DNA"/>
</dbReference>
<organism evidence="2 3">
    <name type="scientific">Trichomalopsis sarcophagae</name>
    <dbReference type="NCBI Taxonomy" id="543379"/>
    <lineage>
        <taxon>Eukaryota</taxon>
        <taxon>Metazoa</taxon>
        <taxon>Ecdysozoa</taxon>
        <taxon>Arthropoda</taxon>
        <taxon>Hexapoda</taxon>
        <taxon>Insecta</taxon>
        <taxon>Pterygota</taxon>
        <taxon>Neoptera</taxon>
        <taxon>Endopterygota</taxon>
        <taxon>Hymenoptera</taxon>
        <taxon>Apocrita</taxon>
        <taxon>Proctotrupomorpha</taxon>
        <taxon>Chalcidoidea</taxon>
        <taxon>Pteromalidae</taxon>
        <taxon>Pteromalinae</taxon>
        <taxon>Trichomalopsis</taxon>
    </lineage>
</organism>